<accession>A0A0F4YNI4</accession>
<evidence type="ECO:0000256" key="8">
    <source>
        <dbReference type="SAM" id="MobiDB-lite"/>
    </source>
</evidence>
<dbReference type="EMBL" id="LASV01000331">
    <property type="protein sequence ID" value="KKA19650.1"/>
    <property type="molecule type" value="Genomic_DNA"/>
</dbReference>
<dbReference type="Gene3D" id="3.50.50.60">
    <property type="entry name" value="FAD/NAD(P)-binding domain"/>
    <property type="match status" value="2"/>
</dbReference>
<keyword evidence="10" id="KW-1185">Reference proteome</keyword>
<evidence type="ECO:0000256" key="1">
    <source>
        <dbReference type="ARBA" id="ARBA00001974"/>
    </source>
</evidence>
<evidence type="ECO:0000313" key="9">
    <source>
        <dbReference type="EMBL" id="KKA19650.1"/>
    </source>
</evidence>
<evidence type="ECO:0000256" key="6">
    <source>
        <dbReference type="ARBA" id="ARBA00023002"/>
    </source>
</evidence>
<dbReference type="GO" id="GO:0004499">
    <property type="term" value="F:N,N-dimethylaniline monooxygenase activity"/>
    <property type="evidence" value="ECO:0007669"/>
    <property type="project" value="InterPro"/>
</dbReference>
<evidence type="ECO:0000256" key="7">
    <source>
        <dbReference type="ARBA" id="ARBA00023033"/>
    </source>
</evidence>
<comment type="cofactor">
    <cofactor evidence="1">
        <name>FAD</name>
        <dbReference type="ChEBI" id="CHEBI:57692"/>
    </cofactor>
</comment>
<dbReference type="Pfam" id="PF00743">
    <property type="entry name" value="FMO-like"/>
    <property type="match status" value="1"/>
</dbReference>
<keyword evidence="5" id="KW-0521">NADP</keyword>
<dbReference type="AlphaFoldDB" id="A0A0F4YNI4"/>
<dbReference type="PANTHER" id="PTHR43098:SF3">
    <property type="entry name" value="L-ORNITHINE N(5)-MONOOXYGENASE-RELATED"/>
    <property type="match status" value="1"/>
</dbReference>
<comment type="caution">
    <text evidence="9">The sequence shown here is derived from an EMBL/GenBank/DDBJ whole genome shotgun (WGS) entry which is preliminary data.</text>
</comment>
<comment type="similarity">
    <text evidence="2">Belongs to the FAD-binding monooxygenase family.</text>
</comment>
<protein>
    <submittedName>
        <fullName evidence="9">Cyclohexanone 1,2-monooxygenase</fullName>
    </submittedName>
</protein>
<dbReference type="RefSeq" id="XP_013326262.1">
    <property type="nucleotide sequence ID" value="XM_013470808.1"/>
</dbReference>
<keyword evidence="3" id="KW-0285">Flavoprotein</keyword>
<evidence type="ECO:0000256" key="3">
    <source>
        <dbReference type="ARBA" id="ARBA00022630"/>
    </source>
</evidence>
<name>A0A0F4YNI4_RASE3</name>
<dbReference type="GO" id="GO:0050660">
    <property type="term" value="F:flavin adenine dinucleotide binding"/>
    <property type="evidence" value="ECO:0007669"/>
    <property type="project" value="InterPro"/>
</dbReference>
<dbReference type="PANTHER" id="PTHR43098">
    <property type="entry name" value="L-ORNITHINE N(5)-MONOOXYGENASE-RELATED"/>
    <property type="match status" value="1"/>
</dbReference>
<keyword evidence="4" id="KW-0274">FAD</keyword>
<feature type="region of interest" description="Disordered" evidence="8">
    <location>
        <begin position="1"/>
        <end position="21"/>
    </location>
</feature>
<dbReference type="InterPro" id="IPR020946">
    <property type="entry name" value="Flavin_mOase-like"/>
</dbReference>
<dbReference type="InterPro" id="IPR050775">
    <property type="entry name" value="FAD-binding_Monooxygenases"/>
</dbReference>
<dbReference type="InterPro" id="IPR036188">
    <property type="entry name" value="FAD/NAD-bd_sf"/>
</dbReference>
<dbReference type="STRING" id="1408163.A0A0F4YNI4"/>
<proteinExistence type="inferred from homology"/>
<evidence type="ECO:0000256" key="4">
    <source>
        <dbReference type="ARBA" id="ARBA00022827"/>
    </source>
</evidence>
<reference evidence="9 10" key="1">
    <citation type="submission" date="2015-04" db="EMBL/GenBank/DDBJ databases">
        <authorList>
            <person name="Heijne W.H."/>
            <person name="Fedorova N.D."/>
            <person name="Nierman W.C."/>
            <person name="Vollebregt A.W."/>
            <person name="Zhao Z."/>
            <person name="Wu L."/>
            <person name="Kumar M."/>
            <person name="Stam H."/>
            <person name="van den Berg M.A."/>
            <person name="Pel H.J."/>
        </authorList>
    </citation>
    <scope>NUCLEOTIDE SEQUENCE [LARGE SCALE GENOMIC DNA]</scope>
    <source>
        <strain evidence="9 10">CBS 393.64</strain>
    </source>
</reference>
<dbReference type="GO" id="GO:0050661">
    <property type="term" value="F:NADP binding"/>
    <property type="evidence" value="ECO:0007669"/>
    <property type="project" value="InterPro"/>
</dbReference>
<sequence length="564" mass="64211">MALTNGASLAQTNGHNAASSTTPEYDCLIVGAGFGGIYLLIHLRKQGYRCKIYEAGTDLGGTWHWNCYPGARVDSEIPIYEFSMPEAWKDWTWTEKYPHWREIRQYFQHIDKVYDVKKDVEFRKRVVGAQFDTAQQKWNIRTEDGQTTKSKFFLVCAGFAAKRYIPDFPGLDTFKGEVHHSSFWPEQDVDVRGKRAAVIGTGSTGVQIVQEWAKEAATLTVFQRTPNLALPMRQAKVTAEEQNARKSTYPEFFANRLKTFAGFRYDFVPKKTFDDSPEEREAFYEQLWEHGGFEFWLANYSDILFDLKANREAYNFWAKKTRARIHDPRKRDILAPLEPIHPFGTKRPSLEQDYYEMFNKPNVDVVDVRKNKIVEVKPDGIVTSDGSFYPVDVIALATGFDSVTGSMANMGLRSTSGQLLSDEWKDGANTYLGLAKSGYPNMFFLYGTHGPTAFSNGPSSIELQAQWIIDAVNKIVTSGLESVEPTPQAEKAWKEKVNQLSDRTLFPLADSWYMGANIPGKKREQLNFAGGLPMYEKECREALENWNGFVTILQSGVLRRRGYD</sequence>
<keyword evidence="7 9" id="KW-0503">Monooxygenase</keyword>
<dbReference type="Proteomes" id="UP000053958">
    <property type="component" value="Unassembled WGS sequence"/>
</dbReference>
<evidence type="ECO:0000256" key="2">
    <source>
        <dbReference type="ARBA" id="ARBA00010139"/>
    </source>
</evidence>
<dbReference type="SUPFAM" id="SSF51905">
    <property type="entry name" value="FAD/NAD(P)-binding domain"/>
    <property type="match status" value="2"/>
</dbReference>
<dbReference type="GeneID" id="25318671"/>
<organism evidence="9 10">
    <name type="scientific">Rasamsonia emersonii (strain ATCC 16479 / CBS 393.64 / IMI 116815)</name>
    <dbReference type="NCBI Taxonomy" id="1408163"/>
    <lineage>
        <taxon>Eukaryota</taxon>
        <taxon>Fungi</taxon>
        <taxon>Dikarya</taxon>
        <taxon>Ascomycota</taxon>
        <taxon>Pezizomycotina</taxon>
        <taxon>Eurotiomycetes</taxon>
        <taxon>Eurotiomycetidae</taxon>
        <taxon>Eurotiales</taxon>
        <taxon>Trichocomaceae</taxon>
        <taxon>Rasamsonia</taxon>
    </lineage>
</organism>
<dbReference type="OrthoDB" id="4218720at2759"/>
<dbReference type="PRINTS" id="PR00411">
    <property type="entry name" value="PNDRDTASEI"/>
</dbReference>
<evidence type="ECO:0000313" key="10">
    <source>
        <dbReference type="Proteomes" id="UP000053958"/>
    </source>
</evidence>
<keyword evidence="6" id="KW-0560">Oxidoreductase</keyword>
<evidence type="ECO:0000256" key="5">
    <source>
        <dbReference type="ARBA" id="ARBA00022857"/>
    </source>
</evidence>
<gene>
    <name evidence="9" type="ORF">T310_6369</name>
</gene>